<dbReference type="InterPro" id="IPR004197">
    <property type="entry name" value="Cellulase_Ig-like"/>
</dbReference>
<evidence type="ECO:0000256" key="2">
    <source>
        <dbReference type="ARBA" id="ARBA00022801"/>
    </source>
</evidence>
<dbReference type="SUPFAM" id="SSF81296">
    <property type="entry name" value="E set domains"/>
    <property type="match status" value="1"/>
</dbReference>
<comment type="catalytic activity">
    <reaction evidence="9">
        <text>Endohydrolysis of (1-&gt;4)-beta-D-glucosidic linkages in cellulose, lichenin and cereal beta-D-glucans.</text>
        <dbReference type="EC" id="3.2.1.4"/>
    </reaction>
</comment>
<evidence type="ECO:0000313" key="13">
    <source>
        <dbReference type="Proteomes" id="UP000225889"/>
    </source>
</evidence>
<dbReference type="InterPro" id="IPR018221">
    <property type="entry name" value="Glyco_hydro_9_His_AS"/>
</dbReference>
<dbReference type="Pfam" id="PF02927">
    <property type="entry name" value="CelD_N"/>
    <property type="match status" value="1"/>
</dbReference>
<evidence type="ECO:0000256" key="6">
    <source>
        <dbReference type="ARBA" id="ARBA00023326"/>
    </source>
</evidence>
<keyword evidence="4 7" id="KW-0119">Carbohydrate metabolism</keyword>
<evidence type="ECO:0000256" key="1">
    <source>
        <dbReference type="ARBA" id="ARBA00007072"/>
    </source>
</evidence>
<keyword evidence="3 9" id="KW-0136">Cellulose degradation</keyword>
<dbReference type="EMBL" id="PDYF01000008">
    <property type="protein sequence ID" value="PHU35649.1"/>
    <property type="molecule type" value="Genomic_DNA"/>
</dbReference>
<feature type="domain" description="Cellulase Ig-like" evidence="11">
    <location>
        <begin position="2"/>
        <end position="78"/>
    </location>
</feature>
<dbReference type="InterPro" id="IPR013783">
    <property type="entry name" value="Ig-like_fold"/>
</dbReference>
<dbReference type="InterPro" id="IPR001701">
    <property type="entry name" value="Glyco_hydro_9"/>
</dbReference>
<gene>
    <name evidence="12" type="ORF">CSX01_03350</name>
</gene>
<feature type="active site" evidence="7">
    <location>
        <position position="474"/>
    </location>
</feature>
<evidence type="ECO:0000256" key="5">
    <source>
        <dbReference type="ARBA" id="ARBA00023295"/>
    </source>
</evidence>
<evidence type="ECO:0000256" key="7">
    <source>
        <dbReference type="PROSITE-ProRule" id="PRU10059"/>
    </source>
</evidence>
<evidence type="ECO:0000259" key="11">
    <source>
        <dbReference type="Pfam" id="PF02927"/>
    </source>
</evidence>
<evidence type="ECO:0000256" key="3">
    <source>
        <dbReference type="ARBA" id="ARBA00023001"/>
    </source>
</evidence>
<dbReference type="Gene3D" id="2.60.40.10">
    <property type="entry name" value="Immunoglobulins"/>
    <property type="match status" value="1"/>
</dbReference>
<dbReference type="InterPro" id="IPR008928">
    <property type="entry name" value="6-hairpin_glycosidase_sf"/>
</dbReference>
<protein>
    <recommendedName>
        <fullName evidence="9">Endoglucanase</fullName>
        <ecNumber evidence="9">3.2.1.4</ecNumber>
    </recommendedName>
</protein>
<accession>A0A2G3DXA3</accession>
<evidence type="ECO:0000259" key="10">
    <source>
        <dbReference type="Pfam" id="PF00759"/>
    </source>
</evidence>
<dbReference type="InterPro" id="IPR014756">
    <property type="entry name" value="Ig_E-set"/>
</dbReference>
<feature type="active site" evidence="8">
    <location>
        <position position="519"/>
    </location>
</feature>
<dbReference type="AlphaFoldDB" id="A0A2G3DXA3"/>
<dbReference type="PROSITE" id="PS00592">
    <property type="entry name" value="GH9_2"/>
    <property type="match status" value="1"/>
</dbReference>
<dbReference type="Proteomes" id="UP000225889">
    <property type="component" value="Unassembled WGS sequence"/>
</dbReference>
<feature type="domain" description="Glycoside hydrolase family 9" evidence="10">
    <location>
        <begin position="90"/>
        <end position="540"/>
    </location>
</feature>
<keyword evidence="2 7" id="KW-0378">Hydrolase</keyword>
<name>A0A2G3DXA3_9FIRM</name>
<comment type="similarity">
    <text evidence="1 7 9">Belongs to the glycosyl hydrolase 9 (cellulase E) family.</text>
</comment>
<dbReference type="SUPFAM" id="SSF48208">
    <property type="entry name" value="Six-hairpin glycosidases"/>
    <property type="match status" value="1"/>
</dbReference>
<dbReference type="Pfam" id="PF00759">
    <property type="entry name" value="Glyco_hydro_9"/>
    <property type="match status" value="1"/>
</dbReference>
<dbReference type="PANTHER" id="PTHR22298">
    <property type="entry name" value="ENDO-1,4-BETA-GLUCANASE"/>
    <property type="match status" value="1"/>
</dbReference>
<dbReference type="CDD" id="cd02850">
    <property type="entry name" value="E_set_Cellulase_N"/>
    <property type="match status" value="1"/>
</dbReference>
<reference evidence="12 13" key="2">
    <citation type="submission" date="2017-10" db="EMBL/GenBank/DDBJ databases">
        <authorList>
            <person name="Banno H."/>
            <person name="Chua N.-H."/>
        </authorList>
    </citation>
    <scope>NUCLEOTIDE SEQUENCE [LARGE SCALE GENOMIC DNA]</scope>
    <source>
        <strain evidence="12 13">JK626</strain>
    </source>
</reference>
<dbReference type="Gene3D" id="1.50.10.10">
    <property type="match status" value="1"/>
</dbReference>
<evidence type="ECO:0000256" key="4">
    <source>
        <dbReference type="ARBA" id="ARBA00023277"/>
    </source>
</evidence>
<comment type="caution">
    <text evidence="12">The sequence shown here is derived from an EMBL/GenBank/DDBJ whole genome shotgun (WGS) entry which is preliminary data.</text>
</comment>
<evidence type="ECO:0000313" key="12">
    <source>
        <dbReference type="EMBL" id="PHU35649.1"/>
    </source>
</evidence>
<keyword evidence="5 7" id="KW-0326">Glycosidase</keyword>
<sequence length="549" mass="61387">MNRIFVNQVGFLPNASKKAVLNFPCESFSVLDTDNHVVLQGRPVHFGGDDISDEDVFVADFSQLTKPGKYIIEAEKNKSATFEISQNVFDKLTHDVCKCFYYLRCGHGLEQKYAGKYFHSPCHLTKATVYGEDVEPVDVSGGWHDAGDYGRYSTAGAVAVAHLLYSVRLFENFINLKIDIPEENCDKGILPSILSEVKVELDFLMKMQRKDGSVWHKVTTFNHAPFIMPEEDKEELFLFSVSSLATADIAAVFALAYTVYKNFDIAYADLLLEKSLKAYEWLENNPEPLLFKNAEGSNTGEYPEPEDYSNRFWAACALYEATGNKNYYEAALGLKDKIVKYDENATDKGYQGNVFTCFGWADVAGLGSLSLILKDENSDLENFVRDCFGGEADRLLNNARQNGFGLCMTKEDFIWGSNMELLKYMMVLCVADTINHKAEYENVITSGLDYLLGCNSMNVSYVTGNGENAFKNPHLRPTAVDNIDEPWPGLVSGGPNVGLQDELAMSIPKDTAPMKCFLDKVECYSLNEITIYWNSALAFVIASFYNGNS</sequence>
<dbReference type="InterPro" id="IPR033126">
    <property type="entry name" value="Glyco_hydro_9_Asp/Glu_AS"/>
</dbReference>
<evidence type="ECO:0000256" key="8">
    <source>
        <dbReference type="PROSITE-ProRule" id="PRU10060"/>
    </source>
</evidence>
<dbReference type="InterPro" id="IPR012341">
    <property type="entry name" value="6hp_glycosidase-like_sf"/>
</dbReference>
<dbReference type="RefSeq" id="WP_099391440.1">
    <property type="nucleotide sequence ID" value="NZ_PDYF01000008.1"/>
</dbReference>
<dbReference type="EC" id="3.2.1.4" evidence="9"/>
<dbReference type="GO" id="GO:0030245">
    <property type="term" value="P:cellulose catabolic process"/>
    <property type="evidence" value="ECO:0007669"/>
    <property type="project" value="UniProtKB-KW"/>
</dbReference>
<proteinExistence type="inferred from homology"/>
<reference evidence="12 13" key="1">
    <citation type="submission" date="2017-10" db="EMBL/GenBank/DDBJ databases">
        <title>Resolving the taxonomy of Roseburia spp., Eubacterium rectale and Agathobacter spp. through phylogenomic analysis.</title>
        <authorList>
            <person name="Sheridan P.O."/>
            <person name="Walker A.W."/>
            <person name="Duncan S.H."/>
            <person name="Scott K.P."/>
            <person name="Toole P.W.O."/>
            <person name="Luis P."/>
            <person name="Flint H.J."/>
        </authorList>
    </citation>
    <scope>NUCLEOTIDE SEQUENCE [LARGE SCALE GENOMIC DNA]</scope>
    <source>
        <strain evidence="12 13">JK626</strain>
    </source>
</reference>
<feature type="active site" evidence="8">
    <location>
        <position position="528"/>
    </location>
</feature>
<dbReference type="GO" id="GO:0008810">
    <property type="term" value="F:cellulase activity"/>
    <property type="evidence" value="ECO:0007669"/>
    <property type="project" value="UniProtKB-EC"/>
</dbReference>
<organism evidence="12 13">
    <name type="scientific">Pseudobutyrivibrio ruminis</name>
    <dbReference type="NCBI Taxonomy" id="46206"/>
    <lineage>
        <taxon>Bacteria</taxon>
        <taxon>Bacillati</taxon>
        <taxon>Bacillota</taxon>
        <taxon>Clostridia</taxon>
        <taxon>Lachnospirales</taxon>
        <taxon>Lachnospiraceae</taxon>
        <taxon>Pseudobutyrivibrio</taxon>
    </lineage>
</organism>
<evidence type="ECO:0000256" key="9">
    <source>
        <dbReference type="RuleBase" id="RU361166"/>
    </source>
</evidence>
<dbReference type="PROSITE" id="PS00698">
    <property type="entry name" value="GH9_3"/>
    <property type="match status" value="1"/>
</dbReference>
<keyword evidence="6 7" id="KW-0624">Polysaccharide degradation</keyword>